<feature type="transmembrane region" description="Helical" evidence="7">
    <location>
        <begin position="44"/>
        <end position="64"/>
    </location>
</feature>
<dbReference type="GO" id="GO:0007399">
    <property type="term" value="P:nervous system development"/>
    <property type="evidence" value="ECO:0007669"/>
    <property type="project" value="TreeGrafter"/>
</dbReference>
<dbReference type="InterPro" id="IPR050122">
    <property type="entry name" value="RTK"/>
</dbReference>
<dbReference type="InterPro" id="IPR011009">
    <property type="entry name" value="Kinase-like_dom_sf"/>
</dbReference>
<dbReference type="PANTHER" id="PTHR24416">
    <property type="entry name" value="TYROSINE-PROTEIN KINASE RECEPTOR"/>
    <property type="match status" value="1"/>
</dbReference>
<keyword evidence="4" id="KW-0067">ATP-binding</keyword>
<evidence type="ECO:0000256" key="1">
    <source>
        <dbReference type="ARBA" id="ARBA00022679"/>
    </source>
</evidence>
<dbReference type="GO" id="GO:0007169">
    <property type="term" value="P:cell surface receptor protein tyrosine kinase signaling pathway"/>
    <property type="evidence" value="ECO:0007669"/>
    <property type="project" value="TreeGrafter"/>
</dbReference>
<dbReference type="PRINTS" id="PR00109">
    <property type="entry name" value="TYRKINASE"/>
</dbReference>
<protein>
    <recommendedName>
        <fullName evidence="8">Protein kinase domain-containing protein</fullName>
    </recommendedName>
</protein>
<dbReference type="OrthoDB" id="9985181at2759"/>
<evidence type="ECO:0000256" key="5">
    <source>
        <dbReference type="ARBA" id="ARBA00023137"/>
    </source>
</evidence>
<dbReference type="InterPro" id="IPR008266">
    <property type="entry name" value="Tyr_kinase_AS"/>
</dbReference>
<feature type="domain" description="Protein kinase" evidence="8">
    <location>
        <begin position="1"/>
        <end position="301"/>
    </location>
</feature>
<name>A0A7J5Z3P8_DISMA</name>
<dbReference type="GO" id="GO:0005886">
    <property type="term" value="C:plasma membrane"/>
    <property type="evidence" value="ECO:0007669"/>
    <property type="project" value="TreeGrafter"/>
</dbReference>
<accession>A0A7J5Z3P8</accession>
<dbReference type="SMART" id="SM00219">
    <property type="entry name" value="TyrKc"/>
    <property type="match status" value="1"/>
</dbReference>
<dbReference type="GO" id="GO:0043235">
    <property type="term" value="C:receptor complex"/>
    <property type="evidence" value="ECO:0007669"/>
    <property type="project" value="TreeGrafter"/>
</dbReference>
<dbReference type="AlphaFoldDB" id="A0A7J5Z3P8"/>
<keyword evidence="7" id="KW-0812">Transmembrane</keyword>
<evidence type="ECO:0000256" key="6">
    <source>
        <dbReference type="ARBA" id="ARBA00023170"/>
    </source>
</evidence>
<evidence type="ECO:0000256" key="4">
    <source>
        <dbReference type="ARBA" id="ARBA00022840"/>
    </source>
</evidence>
<evidence type="ECO:0000313" key="9">
    <source>
        <dbReference type="EMBL" id="KAF3856216.1"/>
    </source>
</evidence>
<dbReference type="GO" id="GO:0006909">
    <property type="term" value="P:phagocytosis"/>
    <property type="evidence" value="ECO:0007669"/>
    <property type="project" value="TreeGrafter"/>
</dbReference>
<keyword evidence="1" id="KW-0808">Transferase</keyword>
<proteinExistence type="predicted"/>
<dbReference type="Gene3D" id="1.10.510.10">
    <property type="entry name" value="Transferase(Phosphotransferase) domain 1"/>
    <property type="match status" value="1"/>
</dbReference>
<evidence type="ECO:0000256" key="2">
    <source>
        <dbReference type="ARBA" id="ARBA00022741"/>
    </source>
</evidence>
<dbReference type="InterPro" id="IPR000719">
    <property type="entry name" value="Prot_kinase_dom"/>
</dbReference>
<dbReference type="GO" id="GO:0004714">
    <property type="term" value="F:transmembrane receptor protein tyrosine kinase activity"/>
    <property type="evidence" value="ECO:0007669"/>
    <property type="project" value="TreeGrafter"/>
</dbReference>
<keyword evidence="10" id="KW-1185">Reference proteome</keyword>
<dbReference type="PROSITE" id="PS00109">
    <property type="entry name" value="PROTEIN_KINASE_TYR"/>
    <property type="match status" value="1"/>
</dbReference>
<dbReference type="GO" id="GO:0005524">
    <property type="term" value="F:ATP binding"/>
    <property type="evidence" value="ECO:0007669"/>
    <property type="project" value="UniProtKB-KW"/>
</dbReference>
<keyword evidence="3" id="KW-0418">Kinase</keyword>
<keyword evidence="6" id="KW-0675">Receptor</keyword>
<dbReference type="GO" id="GO:0016477">
    <property type="term" value="P:cell migration"/>
    <property type="evidence" value="ECO:0007669"/>
    <property type="project" value="TreeGrafter"/>
</dbReference>
<dbReference type="EMBL" id="JAAKFY010000006">
    <property type="protein sequence ID" value="KAF3856216.1"/>
    <property type="molecule type" value="Genomic_DNA"/>
</dbReference>
<dbReference type="Pfam" id="PF07714">
    <property type="entry name" value="PK_Tyr_Ser-Thr"/>
    <property type="match status" value="1"/>
</dbReference>
<evidence type="ECO:0000313" key="10">
    <source>
        <dbReference type="Proteomes" id="UP000518266"/>
    </source>
</evidence>
<evidence type="ECO:0000256" key="3">
    <source>
        <dbReference type="ARBA" id="ARBA00022777"/>
    </source>
</evidence>
<keyword evidence="7" id="KW-0472">Membrane</keyword>
<sequence>MYLYSQHRESFINNAFTEPHRQRSGLFPTGDYRRGDTSKLSRSFLIHIIGYIYFALSSTCPIYPSMDLSSQTSGSGGTAFQGLMYAASYDHLAIPLMPRDNISMVSLSSVLLEEVKDVLIPAEMLRIEDSQIIGKEPDSEGPDRFWASGCQGMQYLAQKKFVHRDLAARNCMLDETFTAKVADFGMARDIYDKEYYSIQDQKRVKLPVKWMAIESLQTQKFTTKSDVWSYGVLLWELLTRGASPYPDVDPYDITHYLLKGRRLPQPQFCPDTFYSIMLTCWDPEPERRPSFNSLVTDVQYILSCLEGEHYISLKVNYVNLDLPRPLPVSYWICR</sequence>
<evidence type="ECO:0000256" key="7">
    <source>
        <dbReference type="SAM" id="Phobius"/>
    </source>
</evidence>
<evidence type="ECO:0000259" key="8">
    <source>
        <dbReference type="PROSITE" id="PS50011"/>
    </source>
</evidence>
<dbReference type="Proteomes" id="UP000518266">
    <property type="component" value="Unassembled WGS sequence"/>
</dbReference>
<dbReference type="FunFam" id="1.10.510.10:FF:000554">
    <property type="entry name" value="Predicted protein"/>
    <property type="match status" value="1"/>
</dbReference>
<dbReference type="InterPro" id="IPR001245">
    <property type="entry name" value="Ser-Thr/Tyr_kinase_cat_dom"/>
</dbReference>
<keyword evidence="7" id="KW-1133">Transmembrane helix</keyword>
<dbReference type="PROSITE" id="PS50011">
    <property type="entry name" value="PROTEIN_KINASE_DOM"/>
    <property type="match status" value="1"/>
</dbReference>
<comment type="caution">
    <text evidence="9">The sequence shown here is derived from an EMBL/GenBank/DDBJ whole genome shotgun (WGS) entry which is preliminary data.</text>
</comment>
<reference evidence="9 10" key="1">
    <citation type="submission" date="2020-03" db="EMBL/GenBank/DDBJ databases">
        <title>Dissostichus mawsoni Genome sequencing and assembly.</title>
        <authorList>
            <person name="Park H."/>
        </authorList>
    </citation>
    <scope>NUCLEOTIDE SEQUENCE [LARGE SCALE GENOMIC DNA]</scope>
    <source>
        <strain evidence="9">DM0001</strain>
        <tissue evidence="9">Muscle</tissue>
    </source>
</reference>
<keyword evidence="2" id="KW-0547">Nucleotide-binding</keyword>
<keyword evidence="5" id="KW-0829">Tyrosine-protein kinase</keyword>
<dbReference type="PANTHER" id="PTHR24416:SF564">
    <property type="entry name" value="MACROPHAGE-STIMULATING PROTEIN RECEPTOR"/>
    <property type="match status" value="1"/>
</dbReference>
<dbReference type="SUPFAM" id="SSF56112">
    <property type="entry name" value="Protein kinase-like (PK-like)"/>
    <property type="match status" value="1"/>
</dbReference>
<organism evidence="9 10">
    <name type="scientific">Dissostichus mawsoni</name>
    <name type="common">Antarctic cod</name>
    <dbReference type="NCBI Taxonomy" id="36200"/>
    <lineage>
        <taxon>Eukaryota</taxon>
        <taxon>Metazoa</taxon>
        <taxon>Chordata</taxon>
        <taxon>Craniata</taxon>
        <taxon>Vertebrata</taxon>
        <taxon>Euteleostomi</taxon>
        <taxon>Actinopterygii</taxon>
        <taxon>Neopterygii</taxon>
        <taxon>Teleostei</taxon>
        <taxon>Neoteleostei</taxon>
        <taxon>Acanthomorphata</taxon>
        <taxon>Eupercaria</taxon>
        <taxon>Perciformes</taxon>
        <taxon>Notothenioidei</taxon>
        <taxon>Nototheniidae</taxon>
        <taxon>Dissostichus</taxon>
    </lineage>
</organism>
<gene>
    <name evidence="9" type="ORF">F7725_016939</name>
</gene>
<dbReference type="InterPro" id="IPR020635">
    <property type="entry name" value="Tyr_kinase_cat_dom"/>
</dbReference>